<reference evidence="1" key="1">
    <citation type="submission" date="2021-02" db="EMBL/GenBank/DDBJ databases">
        <title>Skermanella TT6 skin isolate.</title>
        <authorList>
            <person name="Lee K."/>
            <person name="Ganzorig M."/>
        </authorList>
    </citation>
    <scope>NUCLEOTIDE SEQUENCE</scope>
    <source>
        <strain evidence="1">TT6</strain>
    </source>
</reference>
<proteinExistence type="predicted"/>
<gene>
    <name evidence="1" type="ORF">IGS68_01945</name>
</gene>
<dbReference type="EMBL" id="CP067420">
    <property type="protein sequence ID" value="QQP90060.1"/>
    <property type="molecule type" value="Genomic_DNA"/>
</dbReference>
<dbReference type="Pfam" id="PF06764">
    <property type="entry name" value="DUF1223"/>
    <property type="match status" value="1"/>
</dbReference>
<keyword evidence="2" id="KW-1185">Reference proteome</keyword>
<dbReference type="Proteomes" id="UP000595197">
    <property type="component" value="Chromosome"/>
</dbReference>
<organism evidence="1 2">
    <name type="scientific">Skermanella cutis</name>
    <dbReference type="NCBI Taxonomy" id="2775420"/>
    <lineage>
        <taxon>Bacteria</taxon>
        <taxon>Pseudomonadati</taxon>
        <taxon>Pseudomonadota</taxon>
        <taxon>Alphaproteobacteria</taxon>
        <taxon>Rhodospirillales</taxon>
        <taxon>Azospirillaceae</taxon>
        <taxon>Skermanella</taxon>
    </lineage>
</organism>
<dbReference type="InterPro" id="IPR036249">
    <property type="entry name" value="Thioredoxin-like_sf"/>
</dbReference>
<dbReference type="PANTHER" id="PTHR36057:SF1">
    <property type="entry name" value="LIPOPROTEIN LIPID ATTACHMENT SITE-LIKE PROTEIN, PUTATIVE (DUF1223)-RELATED"/>
    <property type="match status" value="1"/>
</dbReference>
<evidence type="ECO:0000313" key="2">
    <source>
        <dbReference type="Proteomes" id="UP000595197"/>
    </source>
</evidence>
<accession>A0ABX7B8X8</accession>
<dbReference type="SUPFAM" id="SSF52833">
    <property type="entry name" value="Thioredoxin-like"/>
    <property type="match status" value="1"/>
</dbReference>
<dbReference type="RefSeq" id="WP_201076920.1">
    <property type="nucleotide sequence ID" value="NZ_CP067420.1"/>
</dbReference>
<sequence>MLGIAAVAVPMGFLFGSGCADQPTVVELFTSEGCSSSPAADVLLNELAGRPDVLALSFHVDCWDDLGWADPFATAWATRRHRDYNDALGRSSVYTPQMVIDGSAEVFGGNARLVGQAVAAARAARGQARRNPLGIGLRERSGGLDITVPAGHRRRETRILAVRYDLRRGVLVKAGENRGRRLSHSHVVREMIDLGAWTGDACRLRALPAPAGQGIAVLVQELDGAGRPAAILGAARQERGLLGVSADPREAVARMVRTIRANRDGGATPL</sequence>
<protein>
    <submittedName>
        <fullName evidence="1">DUF1223 domain-containing protein</fullName>
    </submittedName>
</protein>
<evidence type="ECO:0000313" key="1">
    <source>
        <dbReference type="EMBL" id="QQP90060.1"/>
    </source>
</evidence>
<dbReference type="PANTHER" id="PTHR36057">
    <property type="match status" value="1"/>
</dbReference>
<name>A0ABX7B8X8_9PROT</name>
<dbReference type="InterPro" id="IPR010634">
    <property type="entry name" value="DUF1223"/>
</dbReference>